<feature type="domain" description="DUF4426" evidence="2">
    <location>
        <begin position="29"/>
        <end position="143"/>
    </location>
</feature>
<dbReference type="EMBL" id="WOCD01000003">
    <property type="protein sequence ID" value="MUH71954.1"/>
    <property type="molecule type" value="Genomic_DNA"/>
</dbReference>
<gene>
    <name evidence="3" type="ORF">GNP35_05385</name>
</gene>
<dbReference type="InterPro" id="IPR025218">
    <property type="entry name" value="DUF4426"/>
</dbReference>
<feature type="signal peptide" evidence="1">
    <location>
        <begin position="1"/>
        <end position="23"/>
    </location>
</feature>
<accession>A0A6N8F730</accession>
<name>A0A6N8F730_9GAMM</name>
<evidence type="ECO:0000313" key="4">
    <source>
        <dbReference type="Proteomes" id="UP000439994"/>
    </source>
</evidence>
<evidence type="ECO:0000313" key="3">
    <source>
        <dbReference type="EMBL" id="MUH71954.1"/>
    </source>
</evidence>
<dbReference type="Gene3D" id="2.60.40.3340">
    <property type="entry name" value="Domain of unknown function DUF4426"/>
    <property type="match status" value="1"/>
</dbReference>
<evidence type="ECO:0000256" key="1">
    <source>
        <dbReference type="SAM" id="SignalP"/>
    </source>
</evidence>
<feature type="chain" id="PRO_5026889581" evidence="1">
    <location>
        <begin position="24"/>
        <end position="143"/>
    </location>
</feature>
<reference evidence="3 4" key="1">
    <citation type="submission" date="2019-11" db="EMBL/GenBank/DDBJ databases">
        <title>P. haliotis isolates from Z. marina roots.</title>
        <authorList>
            <person name="Cohen M."/>
            <person name="Jospin G."/>
            <person name="Eisen J.A."/>
            <person name="Coil D.A."/>
        </authorList>
    </citation>
    <scope>NUCLEOTIDE SEQUENCE [LARGE SCALE GENOMIC DNA]</scope>
    <source>
        <strain evidence="3 4">UCD-MCMsp1aY</strain>
    </source>
</reference>
<dbReference type="RefSeq" id="WP_155695173.1">
    <property type="nucleotide sequence ID" value="NZ_WOCD01000003.1"/>
</dbReference>
<keyword evidence="1" id="KW-0732">Signal</keyword>
<keyword evidence="4" id="KW-1185">Reference proteome</keyword>
<organism evidence="3 4">
    <name type="scientific">Psychrosphaera haliotis</name>
    <dbReference type="NCBI Taxonomy" id="555083"/>
    <lineage>
        <taxon>Bacteria</taxon>
        <taxon>Pseudomonadati</taxon>
        <taxon>Pseudomonadota</taxon>
        <taxon>Gammaproteobacteria</taxon>
        <taxon>Alteromonadales</taxon>
        <taxon>Pseudoalteromonadaceae</taxon>
        <taxon>Psychrosphaera</taxon>
    </lineage>
</organism>
<sequence>MNKLILAITLFVSMLLLSPSASAEQKITKGDWDIHYIAFPSSFIKPETAREYNLERSRYMAIVNISVLDSSTQKAQNVSLTGNAKNLLGQTKQLSFKKVKEGDAIYYLAQLKHRDEENLNFTIEVQRGNRTETIKFKKKLYVD</sequence>
<dbReference type="OrthoDB" id="8563353at2"/>
<evidence type="ECO:0000259" key="2">
    <source>
        <dbReference type="Pfam" id="PF14467"/>
    </source>
</evidence>
<dbReference type="AlphaFoldDB" id="A0A6N8F730"/>
<protein>
    <submittedName>
        <fullName evidence="3">DUF4426 domain-containing protein</fullName>
    </submittedName>
</protein>
<dbReference type="Pfam" id="PF14467">
    <property type="entry name" value="DUF4426"/>
    <property type="match status" value="1"/>
</dbReference>
<dbReference type="Proteomes" id="UP000439994">
    <property type="component" value="Unassembled WGS sequence"/>
</dbReference>
<proteinExistence type="predicted"/>
<comment type="caution">
    <text evidence="3">The sequence shown here is derived from an EMBL/GenBank/DDBJ whole genome shotgun (WGS) entry which is preliminary data.</text>
</comment>